<comment type="caution">
    <text evidence="2">The sequence shown here is derived from an EMBL/GenBank/DDBJ whole genome shotgun (WGS) entry which is preliminary data.</text>
</comment>
<sequence>MTQPEFYNIVNMNDILVSIPQCSHFTIGTSPYYAHQHGLGIDIYQSLALENYEAFSPISGTILMAKQLIAPKPKFLGGIDKDYLILVSNTNNPNITYKILHIKPEVKVGEKISIGNSLGKTIRNGYFATWSSPHLHLEIRHNHDAIRASGGIPFSLGIKNKLQNKITEPKETYQFPFKIYSINSEFILGTFPKNLYFNINHIYGVMGAINGIKCIIDGGIPHYKNGTIIYTHQMNLKEGDPIYLGTQIIGKIVEFREQFGFLKFERNIKFFLDDDEIRGISLFLANSIPLIKIIPFKEQPPNIYEKSSSVLSICSS</sequence>
<dbReference type="EMBL" id="LAZR01002273">
    <property type="protein sequence ID" value="KKN32150.1"/>
    <property type="molecule type" value="Genomic_DNA"/>
</dbReference>
<proteinExistence type="predicted"/>
<evidence type="ECO:0000259" key="1">
    <source>
        <dbReference type="Pfam" id="PF26482"/>
    </source>
</evidence>
<reference evidence="2" key="1">
    <citation type="journal article" date="2015" name="Nature">
        <title>Complex archaea that bridge the gap between prokaryotes and eukaryotes.</title>
        <authorList>
            <person name="Spang A."/>
            <person name="Saw J.H."/>
            <person name="Jorgensen S.L."/>
            <person name="Zaremba-Niedzwiedzka K."/>
            <person name="Martijn J."/>
            <person name="Lind A.E."/>
            <person name="van Eijk R."/>
            <person name="Schleper C."/>
            <person name="Guy L."/>
            <person name="Ettema T.J."/>
        </authorList>
    </citation>
    <scope>NUCLEOTIDE SEQUENCE</scope>
</reference>
<dbReference type="InterPro" id="IPR011055">
    <property type="entry name" value="Dup_hybrid_motif"/>
</dbReference>
<feature type="domain" description="DUF8155" evidence="1">
    <location>
        <begin position="21"/>
        <end position="155"/>
    </location>
</feature>
<dbReference type="InterPro" id="IPR058468">
    <property type="entry name" value="DUF8155_N"/>
</dbReference>
<protein>
    <recommendedName>
        <fullName evidence="1">DUF8155 domain-containing protein</fullName>
    </recommendedName>
</protein>
<name>A0A0F9PJX8_9ZZZZ</name>
<accession>A0A0F9PJX8</accession>
<evidence type="ECO:0000313" key="2">
    <source>
        <dbReference type="EMBL" id="KKN32150.1"/>
    </source>
</evidence>
<dbReference type="Pfam" id="PF26482">
    <property type="entry name" value="DUF8155"/>
    <property type="match status" value="1"/>
</dbReference>
<dbReference type="AlphaFoldDB" id="A0A0F9PJX8"/>
<dbReference type="Gene3D" id="2.70.70.10">
    <property type="entry name" value="Glucose Permease (Domain IIA)"/>
    <property type="match status" value="1"/>
</dbReference>
<gene>
    <name evidence="2" type="ORF">LCGC14_0816720</name>
</gene>
<organism evidence="2">
    <name type="scientific">marine sediment metagenome</name>
    <dbReference type="NCBI Taxonomy" id="412755"/>
    <lineage>
        <taxon>unclassified sequences</taxon>
        <taxon>metagenomes</taxon>
        <taxon>ecological metagenomes</taxon>
    </lineage>
</organism>